<sequence length="288" mass="31672">MARKVRCTCVTSTLNHGLCPCFRDGSLVSSSPSEHAPPPPRCLLLGLSGSGKTTFLYRVKTGEFFDVKPTNNFVVEEVLINKKGDTITFSEVGGTNRRNIRLQFLQSLPLLGISILFFIDVTSSPDALRAAFEELIYVISYTQSRGCSIHYLGVVLNKQDLLDPPGTYAKRKGIEPRVDLEKEWPSPESSIGKGEELLERQSSVVKWIKREVYEAMEQYKLSQPEQLHFISELLHTGPDGRGVSMKTGDGVQEVFGRLVAGMKAGREKAAKRAPLGLSKTAAGVKVDG</sequence>
<accession>A0ABR3GTE7</accession>
<name>A0ABR3GTE7_9PEZI</name>
<keyword evidence="4" id="KW-1185">Reference proteome</keyword>
<dbReference type="InterPro" id="IPR006689">
    <property type="entry name" value="Small_GTPase_ARF/SAR"/>
</dbReference>
<dbReference type="InterPro" id="IPR027417">
    <property type="entry name" value="P-loop_NTPase"/>
</dbReference>
<organism evidence="3 4">
    <name type="scientific">Discina gigas</name>
    <dbReference type="NCBI Taxonomy" id="1032678"/>
    <lineage>
        <taxon>Eukaryota</taxon>
        <taxon>Fungi</taxon>
        <taxon>Dikarya</taxon>
        <taxon>Ascomycota</taxon>
        <taxon>Pezizomycotina</taxon>
        <taxon>Pezizomycetes</taxon>
        <taxon>Pezizales</taxon>
        <taxon>Discinaceae</taxon>
        <taxon>Discina</taxon>
    </lineage>
</organism>
<evidence type="ECO:0000256" key="2">
    <source>
        <dbReference type="ARBA" id="ARBA00023134"/>
    </source>
</evidence>
<reference evidence="3 4" key="1">
    <citation type="submission" date="2024-02" db="EMBL/GenBank/DDBJ databases">
        <title>Discinaceae phylogenomics.</title>
        <authorList>
            <person name="Dirks A.C."/>
            <person name="James T.Y."/>
        </authorList>
    </citation>
    <scope>NUCLEOTIDE SEQUENCE [LARGE SCALE GENOMIC DNA]</scope>
    <source>
        <strain evidence="3 4">ACD0624</strain>
    </source>
</reference>
<dbReference type="Gene3D" id="3.40.50.300">
    <property type="entry name" value="P-loop containing nucleotide triphosphate hydrolases"/>
    <property type="match status" value="1"/>
</dbReference>
<dbReference type="Proteomes" id="UP001447188">
    <property type="component" value="Unassembled WGS sequence"/>
</dbReference>
<proteinExistence type="predicted"/>
<evidence type="ECO:0000313" key="4">
    <source>
        <dbReference type="Proteomes" id="UP001447188"/>
    </source>
</evidence>
<comment type="caution">
    <text evidence="3">The sequence shown here is derived from an EMBL/GenBank/DDBJ whole genome shotgun (WGS) entry which is preliminary data.</text>
</comment>
<dbReference type="EMBL" id="JBBBZM010000013">
    <property type="protein sequence ID" value="KAL0639214.1"/>
    <property type="molecule type" value="Genomic_DNA"/>
</dbReference>
<dbReference type="Pfam" id="PF00025">
    <property type="entry name" value="Arf"/>
    <property type="match status" value="1"/>
</dbReference>
<evidence type="ECO:0000313" key="3">
    <source>
        <dbReference type="EMBL" id="KAL0639214.1"/>
    </source>
</evidence>
<evidence type="ECO:0000256" key="1">
    <source>
        <dbReference type="ARBA" id="ARBA00022741"/>
    </source>
</evidence>
<dbReference type="InterPro" id="IPR024156">
    <property type="entry name" value="Small_GTPase_ARF"/>
</dbReference>
<keyword evidence="2" id="KW-0342">GTP-binding</keyword>
<protein>
    <submittedName>
        <fullName evidence="3">GTP binding</fullName>
    </submittedName>
</protein>
<keyword evidence="1" id="KW-0547">Nucleotide-binding</keyword>
<dbReference type="PANTHER" id="PTHR11711">
    <property type="entry name" value="ADP RIBOSYLATION FACTOR-RELATED"/>
    <property type="match status" value="1"/>
</dbReference>
<dbReference type="SUPFAM" id="SSF52540">
    <property type="entry name" value="P-loop containing nucleoside triphosphate hydrolases"/>
    <property type="match status" value="1"/>
</dbReference>
<gene>
    <name evidence="3" type="primary">ARL9</name>
    <name evidence="3" type="ORF">Q9L58_001673</name>
</gene>